<organism evidence="1 2">
    <name type="scientific">Lentinus brumalis</name>
    <dbReference type="NCBI Taxonomy" id="2498619"/>
    <lineage>
        <taxon>Eukaryota</taxon>
        <taxon>Fungi</taxon>
        <taxon>Dikarya</taxon>
        <taxon>Basidiomycota</taxon>
        <taxon>Agaricomycotina</taxon>
        <taxon>Agaricomycetes</taxon>
        <taxon>Polyporales</taxon>
        <taxon>Polyporaceae</taxon>
        <taxon>Lentinus</taxon>
    </lineage>
</organism>
<proteinExistence type="predicted"/>
<accession>A0A371CNA4</accession>
<sequence length="132" mass="14928">MDFGGGYVMQMSSLLRATEPTGKDLMPKLFDAANTAKQAFLSGKRLFRMPEKLPDMTTGNLVYLIRSAALSVNYMNDPIIQSEFKRIARAVEDLWVEYFDLVHEVTGFEYDVRDAYQTWLQASGSQLSITVS</sequence>
<keyword evidence="2" id="KW-1185">Reference proteome</keyword>
<gene>
    <name evidence="1" type="ORF">OH76DRAFT_183530</name>
</gene>
<dbReference type="OrthoDB" id="2754134at2759"/>
<evidence type="ECO:0000313" key="1">
    <source>
        <dbReference type="EMBL" id="RDX41742.1"/>
    </source>
</evidence>
<reference evidence="1 2" key="1">
    <citation type="journal article" date="2018" name="Biotechnol. Biofuels">
        <title>Integrative visual omics of the white-rot fungus Polyporus brumalis exposes the biotechnological potential of its oxidative enzymes for delignifying raw plant biomass.</title>
        <authorList>
            <person name="Miyauchi S."/>
            <person name="Rancon A."/>
            <person name="Drula E."/>
            <person name="Hage H."/>
            <person name="Chaduli D."/>
            <person name="Favel A."/>
            <person name="Grisel S."/>
            <person name="Henrissat B."/>
            <person name="Herpoel-Gimbert I."/>
            <person name="Ruiz-Duenas F.J."/>
            <person name="Chevret D."/>
            <person name="Hainaut M."/>
            <person name="Lin J."/>
            <person name="Wang M."/>
            <person name="Pangilinan J."/>
            <person name="Lipzen A."/>
            <person name="Lesage-Meessen L."/>
            <person name="Navarro D."/>
            <person name="Riley R."/>
            <person name="Grigoriev I.V."/>
            <person name="Zhou S."/>
            <person name="Raouche S."/>
            <person name="Rosso M.N."/>
        </authorList>
    </citation>
    <scope>NUCLEOTIDE SEQUENCE [LARGE SCALE GENOMIC DNA]</scope>
    <source>
        <strain evidence="1 2">BRFM 1820</strain>
    </source>
</reference>
<dbReference type="EMBL" id="KZ857503">
    <property type="protein sequence ID" value="RDX41742.1"/>
    <property type="molecule type" value="Genomic_DNA"/>
</dbReference>
<protein>
    <submittedName>
        <fullName evidence="1">Uncharacterized protein</fullName>
    </submittedName>
</protein>
<dbReference type="Proteomes" id="UP000256964">
    <property type="component" value="Unassembled WGS sequence"/>
</dbReference>
<name>A0A371CNA4_9APHY</name>
<evidence type="ECO:0000313" key="2">
    <source>
        <dbReference type="Proteomes" id="UP000256964"/>
    </source>
</evidence>
<dbReference type="AlphaFoldDB" id="A0A371CNA4"/>
<dbReference type="STRING" id="139420.A0A371CNA4"/>